<evidence type="ECO:0000313" key="2">
    <source>
        <dbReference type="EMBL" id="QKW54165.1"/>
    </source>
</evidence>
<keyword evidence="1" id="KW-0472">Membrane</keyword>
<keyword evidence="3" id="KW-1185">Reference proteome</keyword>
<accession>A0A7H8NIG7</accession>
<dbReference type="RefSeq" id="WP_176165807.1">
    <property type="nucleotide sequence ID" value="NZ_CP054929.1"/>
</dbReference>
<reference evidence="2 3" key="1">
    <citation type="submission" date="2020-06" db="EMBL/GenBank/DDBJ databases">
        <title>Genome mining for natural products.</title>
        <authorList>
            <person name="Zhang B."/>
            <person name="Shi J."/>
            <person name="Ge H."/>
        </authorList>
    </citation>
    <scope>NUCLEOTIDE SEQUENCE [LARGE SCALE GENOMIC DNA]</scope>
    <source>
        <strain evidence="2 3">NA00687</strain>
    </source>
</reference>
<keyword evidence="1" id="KW-1133">Transmembrane helix</keyword>
<proteinExistence type="predicted"/>
<evidence type="ECO:0008006" key="4">
    <source>
        <dbReference type="Google" id="ProtNLM"/>
    </source>
</evidence>
<dbReference type="Pfam" id="PF19853">
    <property type="entry name" value="DUF6328"/>
    <property type="match status" value="1"/>
</dbReference>
<feature type="transmembrane region" description="Helical" evidence="1">
    <location>
        <begin position="100"/>
        <end position="123"/>
    </location>
</feature>
<feature type="transmembrane region" description="Helical" evidence="1">
    <location>
        <begin position="59"/>
        <end position="80"/>
    </location>
</feature>
<dbReference type="Proteomes" id="UP000509303">
    <property type="component" value="Chromosome"/>
</dbReference>
<gene>
    <name evidence="2" type="ORF">HUT08_01725</name>
</gene>
<keyword evidence="1" id="KW-0812">Transmembrane</keyword>
<organism evidence="2 3">
    <name type="scientific">Streptomyces buecherae</name>
    <dbReference type="NCBI Taxonomy" id="2763006"/>
    <lineage>
        <taxon>Bacteria</taxon>
        <taxon>Bacillati</taxon>
        <taxon>Actinomycetota</taxon>
        <taxon>Actinomycetes</taxon>
        <taxon>Kitasatosporales</taxon>
        <taxon>Streptomycetaceae</taxon>
        <taxon>Streptomyces</taxon>
    </lineage>
</organism>
<dbReference type="EMBL" id="CP054929">
    <property type="protein sequence ID" value="QKW54165.1"/>
    <property type="molecule type" value="Genomic_DNA"/>
</dbReference>
<feature type="transmembrane region" description="Helical" evidence="1">
    <location>
        <begin position="28"/>
        <end position="47"/>
    </location>
</feature>
<dbReference type="InterPro" id="IPR046291">
    <property type="entry name" value="DUF6328"/>
</dbReference>
<sequence>MPGGSGRQESQDERADRRWVELLQEVRVAQTGVQILLAFLLTVAFTPRFPDLSDTNRNIYVVTVLLGAATTGALIAPVSIHRFVTGWGVKPQTVIWASRFTLIGLILLLCTIGSALLLILRVVVADTMAGWLVGAVLVWFTCCWFLPAYWMRRNGRNPDRA</sequence>
<protein>
    <recommendedName>
        <fullName evidence="4">Integral membrane protein</fullName>
    </recommendedName>
</protein>
<name>A0A7H8NIG7_9ACTN</name>
<feature type="transmembrane region" description="Helical" evidence="1">
    <location>
        <begin position="129"/>
        <end position="150"/>
    </location>
</feature>
<evidence type="ECO:0000313" key="3">
    <source>
        <dbReference type="Proteomes" id="UP000509303"/>
    </source>
</evidence>
<evidence type="ECO:0000256" key="1">
    <source>
        <dbReference type="SAM" id="Phobius"/>
    </source>
</evidence>
<dbReference type="AlphaFoldDB" id="A0A7H8NIG7"/>